<dbReference type="AlphaFoldDB" id="A0A4Q7ZCC7"/>
<comment type="caution">
    <text evidence="2">The sequence shown here is derived from an EMBL/GenBank/DDBJ whole genome shotgun (WGS) entry which is preliminary data.</text>
</comment>
<reference evidence="2 3" key="1">
    <citation type="submission" date="2019-02" db="EMBL/GenBank/DDBJ databases">
        <title>Genomic Encyclopedia of Type Strains, Phase IV (KMG-IV): sequencing the most valuable type-strain genomes for metagenomic binning, comparative biology and taxonomic classification.</title>
        <authorList>
            <person name="Goeker M."/>
        </authorList>
    </citation>
    <scope>NUCLEOTIDE SEQUENCE [LARGE SCALE GENOMIC DNA]</scope>
    <source>
        <strain evidence="2 3">DSM 105135</strain>
    </source>
</reference>
<keyword evidence="1" id="KW-0472">Membrane</keyword>
<evidence type="ECO:0000313" key="3">
    <source>
        <dbReference type="Proteomes" id="UP000292423"/>
    </source>
</evidence>
<feature type="transmembrane region" description="Helical" evidence="1">
    <location>
        <begin position="191"/>
        <end position="210"/>
    </location>
</feature>
<proteinExistence type="predicted"/>
<gene>
    <name evidence="2" type="ORF">EV700_0620</name>
</gene>
<sequence>MPRPEFPIDVDRQLVWMTCGSDAGYQILLSPANSQASWLDILESAFPGLEIGQAGIVKAAAVFHEGSPALALAFFDPERCDASSRPVKHFLLFLGASDEMLGKGPQLVVPALLSQLEPAYQVLWEATRYSREADIAKYARKKMAGQSVHLDLSAKVAKPPKVKEKKVVTNPSFTGEPELADDGEALGFPRWAMWLIAAVMTLLAVGVFILQA</sequence>
<dbReference type="RefSeq" id="WP_130410877.1">
    <property type="nucleotide sequence ID" value="NZ_SHKX01000010.1"/>
</dbReference>
<dbReference type="Proteomes" id="UP000292423">
    <property type="component" value="Unassembled WGS sequence"/>
</dbReference>
<dbReference type="EMBL" id="SHKX01000010">
    <property type="protein sequence ID" value="RZU47653.1"/>
    <property type="molecule type" value="Genomic_DNA"/>
</dbReference>
<evidence type="ECO:0000313" key="2">
    <source>
        <dbReference type="EMBL" id="RZU47653.1"/>
    </source>
</evidence>
<keyword evidence="3" id="KW-1185">Reference proteome</keyword>
<dbReference type="OrthoDB" id="9846323at2"/>
<keyword evidence="1" id="KW-1133">Transmembrane helix</keyword>
<protein>
    <submittedName>
        <fullName evidence="2">Uncharacterized protein</fullName>
    </submittedName>
</protein>
<organism evidence="2 3">
    <name type="scientific">Fluviicoccus keumensis</name>
    <dbReference type="NCBI Taxonomy" id="1435465"/>
    <lineage>
        <taxon>Bacteria</taxon>
        <taxon>Pseudomonadati</taxon>
        <taxon>Pseudomonadota</taxon>
        <taxon>Gammaproteobacteria</taxon>
        <taxon>Moraxellales</taxon>
        <taxon>Moraxellaceae</taxon>
        <taxon>Fluviicoccus</taxon>
    </lineage>
</organism>
<name>A0A4Q7ZCC7_9GAMM</name>
<keyword evidence="1" id="KW-0812">Transmembrane</keyword>
<evidence type="ECO:0000256" key="1">
    <source>
        <dbReference type="SAM" id="Phobius"/>
    </source>
</evidence>
<accession>A0A4Q7ZCC7</accession>